<proteinExistence type="predicted"/>
<evidence type="ECO:0000313" key="1">
    <source>
        <dbReference type="WBParaSite" id="ECPE_0001634901-mRNA-1"/>
    </source>
</evidence>
<name>A0A183BAS1_9TREM</name>
<accession>A0A183BAS1</accession>
<organism evidence="1">
    <name type="scientific">Echinostoma caproni</name>
    <dbReference type="NCBI Taxonomy" id="27848"/>
    <lineage>
        <taxon>Eukaryota</taxon>
        <taxon>Metazoa</taxon>
        <taxon>Spiralia</taxon>
        <taxon>Lophotrochozoa</taxon>
        <taxon>Platyhelminthes</taxon>
        <taxon>Trematoda</taxon>
        <taxon>Digenea</taxon>
        <taxon>Plagiorchiida</taxon>
        <taxon>Echinostomata</taxon>
        <taxon>Echinostomatoidea</taxon>
        <taxon>Echinostomatidae</taxon>
        <taxon>Echinostoma</taxon>
    </lineage>
</organism>
<dbReference type="AlphaFoldDB" id="A0A183BAS1"/>
<dbReference type="WBParaSite" id="ECPE_0001634901-mRNA-1">
    <property type="protein sequence ID" value="ECPE_0001634901-mRNA-1"/>
    <property type="gene ID" value="ECPE_0001634901"/>
</dbReference>
<sequence>LISYLIVSRGDWRRHQTPVVDAEPAYLPRLVSYHVGHGTNVTHDICLPNGSVERVMFPKRQTDKSLYYFLKHAHAGDLVPCEPVVESEAVEMEPDE</sequence>
<protein>
    <submittedName>
        <fullName evidence="1">FAD-dependent oxidoreductase</fullName>
    </submittedName>
</protein>
<reference evidence="1" key="1">
    <citation type="submission" date="2016-06" db="UniProtKB">
        <authorList>
            <consortium name="WormBaseParasite"/>
        </authorList>
    </citation>
    <scope>IDENTIFICATION</scope>
</reference>